<dbReference type="HAMAP" id="MF_00966">
    <property type="entry name" value="G6PD"/>
    <property type="match status" value="1"/>
</dbReference>
<comment type="similarity">
    <text evidence="2 7">Belongs to the glucose-6-phosphate dehydrogenase family.</text>
</comment>
<feature type="binding site" evidence="7">
    <location>
        <position position="171"/>
    </location>
    <ligand>
        <name>NADP(+)</name>
        <dbReference type="ChEBI" id="CHEBI:58349"/>
    </ligand>
</feature>
<accession>A0ABW4U2Z5</accession>
<dbReference type="Pfam" id="PF00479">
    <property type="entry name" value="G6PD_N"/>
    <property type="match status" value="1"/>
</dbReference>
<evidence type="ECO:0000256" key="1">
    <source>
        <dbReference type="ARBA" id="ARBA00004937"/>
    </source>
</evidence>
<dbReference type="RefSeq" id="WP_380931471.1">
    <property type="nucleotide sequence ID" value="NZ_JBHUGS010000005.1"/>
</dbReference>
<dbReference type="InterPro" id="IPR022674">
    <property type="entry name" value="G6P_DH_NAD-bd"/>
</dbReference>
<feature type="region of interest" description="Disordered" evidence="8">
    <location>
        <begin position="1"/>
        <end position="21"/>
    </location>
</feature>
<evidence type="ECO:0000256" key="4">
    <source>
        <dbReference type="ARBA" id="ARBA00022857"/>
    </source>
</evidence>
<keyword evidence="12" id="KW-1185">Reference proteome</keyword>
<feature type="binding site" evidence="7">
    <location>
        <position position="239"/>
    </location>
    <ligand>
        <name>substrate</name>
    </ligand>
</feature>
<dbReference type="SUPFAM" id="SSF51735">
    <property type="entry name" value="NAD(P)-binding Rossmann-fold domains"/>
    <property type="match status" value="1"/>
</dbReference>
<feature type="binding site" evidence="7">
    <location>
        <position position="201"/>
    </location>
    <ligand>
        <name>substrate</name>
    </ligand>
</feature>
<proteinExistence type="inferred from homology"/>
<evidence type="ECO:0000256" key="6">
    <source>
        <dbReference type="ARBA" id="ARBA00023277"/>
    </source>
</evidence>
<evidence type="ECO:0000256" key="8">
    <source>
        <dbReference type="SAM" id="MobiDB-lite"/>
    </source>
</evidence>
<dbReference type="Proteomes" id="UP001597400">
    <property type="component" value="Unassembled WGS sequence"/>
</dbReference>
<evidence type="ECO:0000313" key="11">
    <source>
        <dbReference type="EMBL" id="MFD1952449.1"/>
    </source>
</evidence>
<comment type="pathway">
    <text evidence="1 7">Carbohydrate degradation; pentose phosphate pathway; D-ribulose 5-phosphate from D-glucose 6-phosphate (oxidative stage): step 1/3.</text>
</comment>
<keyword evidence="4 7" id="KW-0521">NADP</keyword>
<name>A0ABW4U2Z5_9SPHN</name>
<evidence type="ECO:0000259" key="10">
    <source>
        <dbReference type="Pfam" id="PF02781"/>
    </source>
</evidence>
<dbReference type="Pfam" id="PF02781">
    <property type="entry name" value="G6PD_C"/>
    <property type="match status" value="1"/>
</dbReference>
<dbReference type="GO" id="GO:0004345">
    <property type="term" value="F:glucose-6-phosphate dehydrogenase activity"/>
    <property type="evidence" value="ECO:0007669"/>
    <property type="project" value="UniProtKB-EC"/>
</dbReference>
<evidence type="ECO:0000256" key="3">
    <source>
        <dbReference type="ARBA" id="ARBA00022526"/>
    </source>
</evidence>
<feature type="binding site" evidence="7">
    <location>
        <position position="258"/>
    </location>
    <ligand>
        <name>substrate</name>
    </ligand>
</feature>
<evidence type="ECO:0000313" key="12">
    <source>
        <dbReference type="Proteomes" id="UP001597400"/>
    </source>
</evidence>
<feature type="binding site" evidence="7">
    <location>
        <begin position="115"/>
        <end position="116"/>
    </location>
    <ligand>
        <name>NADP(+)</name>
        <dbReference type="ChEBI" id="CHEBI:58349"/>
    </ligand>
</feature>
<evidence type="ECO:0000256" key="2">
    <source>
        <dbReference type="ARBA" id="ARBA00009975"/>
    </source>
</evidence>
<organism evidence="11 12">
    <name type="scientific">Sphingomonas arantia</name>
    <dbReference type="NCBI Taxonomy" id="1460676"/>
    <lineage>
        <taxon>Bacteria</taxon>
        <taxon>Pseudomonadati</taxon>
        <taxon>Pseudomonadota</taxon>
        <taxon>Alphaproteobacteria</taxon>
        <taxon>Sphingomonadales</taxon>
        <taxon>Sphingomonadaceae</taxon>
        <taxon>Sphingomonas</taxon>
    </lineage>
</organism>
<feature type="domain" description="Glucose-6-phosphate dehydrogenase C-terminal" evidence="10">
    <location>
        <begin position="212"/>
        <end position="509"/>
    </location>
</feature>
<dbReference type="Gene3D" id="3.40.50.720">
    <property type="entry name" value="NAD(P)-binding Rossmann-like Domain"/>
    <property type="match status" value="1"/>
</dbReference>
<evidence type="ECO:0000259" key="9">
    <source>
        <dbReference type="Pfam" id="PF00479"/>
    </source>
</evidence>
<gene>
    <name evidence="7 11" type="primary">zwf</name>
    <name evidence="11" type="ORF">ACFSGX_16860</name>
</gene>
<dbReference type="InterPro" id="IPR022675">
    <property type="entry name" value="G6P_DH_C"/>
</dbReference>
<comment type="caution">
    <text evidence="7">Lacks conserved residue(s) required for the propagation of feature annotation.</text>
</comment>
<evidence type="ECO:0000256" key="7">
    <source>
        <dbReference type="HAMAP-Rule" id="MF_00966"/>
    </source>
</evidence>
<keyword evidence="3 7" id="KW-0313">Glucose metabolism</keyword>
<dbReference type="PANTHER" id="PTHR23429:SF0">
    <property type="entry name" value="GLUCOSE-6-PHOSPHATE 1-DEHYDROGENASE"/>
    <property type="match status" value="1"/>
</dbReference>
<feature type="binding site" evidence="7">
    <location>
        <position position="363"/>
    </location>
    <ligand>
        <name>substrate</name>
    </ligand>
</feature>
<feature type="active site" description="Proton acceptor" evidence="7">
    <location>
        <position position="263"/>
    </location>
</feature>
<comment type="caution">
    <text evidence="11">The sequence shown here is derived from an EMBL/GenBank/DDBJ whole genome shotgun (WGS) entry which is preliminary data.</text>
</comment>
<dbReference type="PANTHER" id="PTHR23429">
    <property type="entry name" value="GLUCOSE-6-PHOSPHATE 1-DEHYDROGENASE G6PD"/>
    <property type="match status" value="1"/>
</dbReference>
<comment type="function">
    <text evidence="7">Catalyzes the oxidation of glucose 6-phosphate to 6-phosphogluconolactone.</text>
</comment>
<dbReference type="Gene3D" id="3.30.360.10">
    <property type="entry name" value="Dihydrodipicolinate Reductase, domain 2"/>
    <property type="match status" value="1"/>
</dbReference>
<keyword evidence="5 7" id="KW-0560">Oxidoreductase</keyword>
<dbReference type="NCBIfam" id="NF009492">
    <property type="entry name" value="PRK12853.1-3"/>
    <property type="match status" value="1"/>
</dbReference>
<feature type="binding site" evidence="7">
    <location>
        <position position="205"/>
    </location>
    <ligand>
        <name>substrate</name>
    </ligand>
</feature>
<dbReference type="PIRSF" id="PIRSF000110">
    <property type="entry name" value="G6PD"/>
    <property type="match status" value="1"/>
</dbReference>
<keyword evidence="6 7" id="KW-0119">Carbohydrate metabolism</keyword>
<dbReference type="InterPro" id="IPR019796">
    <property type="entry name" value="G6P_DH_AS"/>
</dbReference>
<dbReference type="EMBL" id="JBHUGS010000005">
    <property type="protein sequence ID" value="MFD1952449.1"/>
    <property type="molecule type" value="Genomic_DNA"/>
</dbReference>
<sequence length="515" mass="55809">MTGAVSGGPSMPAGGTTDTPPAPPATLVIFGALGDLTRRLLVPAIVNLVRSGLVGDDFKIIGVSHHDVTDDALREQLDDFIGKADGEGGAHGDKSGAGDPDWLKLRDRVTYLQGDFEDAATYAALKDRIDGNAAFYLATAPGFFGPVIDSLGQAGLLTQTDDAFRRVVIEKPFGHDLPSAQALDERILKHLDETQIYRIDHFLGKETVQNILVTRFANTMVEAVWNNHHIDHVQITAAETVTVGTRGKFYDATGAMRDMVPNHLFQLLAMVGMEPPNDFGSEAIRNEKAKVIAAIRAPKPEEVADVAVRGRYTAGRAGDADVADYRSEPEVAPDSRTETYVALKLMVDSWRWAGVPFYLRTGKGLAARDTEIVVQFKPVPYAQFAGVDHNRLPPNRMVIQIQPDEGLSIEILAKKPGPVIEPAPVSLDFAYADHFKLGHTTGYETLLYDMLTGDQTLFQRADQIESGWEAVQPILDAWAADGEPEPYPAGSDGPAAAADLLTRDGRAWHTIGRPA</sequence>
<feature type="domain" description="Glucose-6-phosphate dehydrogenase NAD-binding" evidence="9">
    <location>
        <begin position="28"/>
        <end position="210"/>
    </location>
</feature>
<comment type="catalytic activity">
    <reaction evidence="7">
        <text>D-glucose 6-phosphate + NADP(+) = 6-phospho-D-glucono-1,5-lactone + NADPH + H(+)</text>
        <dbReference type="Rhea" id="RHEA:15841"/>
        <dbReference type="ChEBI" id="CHEBI:15378"/>
        <dbReference type="ChEBI" id="CHEBI:57783"/>
        <dbReference type="ChEBI" id="CHEBI:57955"/>
        <dbReference type="ChEBI" id="CHEBI:58349"/>
        <dbReference type="ChEBI" id="CHEBI:61548"/>
        <dbReference type="EC" id="1.1.1.49"/>
    </reaction>
</comment>
<dbReference type="InterPro" id="IPR001282">
    <property type="entry name" value="G6P_DH"/>
</dbReference>
<dbReference type="EC" id="1.1.1.49" evidence="7"/>
<dbReference type="SUPFAM" id="SSF55347">
    <property type="entry name" value="Glyceraldehyde-3-phosphate dehydrogenase-like, C-terminal domain"/>
    <property type="match status" value="1"/>
</dbReference>
<dbReference type="PRINTS" id="PR00079">
    <property type="entry name" value="G6PDHDRGNASE"/>
</dbReference>
<reference evidence="12" key="1">
    <citation type="journal article" date="2019" name="Int. J. Syst. Evol. Microbiol.">
        <title>The Global Catalogue of Microorganisms (GCM) 10K type strain sequencing project: providing services to taxonomists for standard genome sequencing and annotation.</title>
        <authorList>
            <consortium name="The Broad Institute Genomics Platform"/>
            <consortium name="The Broad Institute Genome Sequencing Center for Infectious Disease"/>
            <person name="Wu L."/>
            <person name="Ma J."/>
        </authorList>
    </citation>
    <scope>NUCLEOTIDE SEQUENCE [LARGE SCALE GENOMIC DNA]</scope>
    <source>
        <strain evidence="12">CGMCC 1.12702</strain>
    </source>
</reference>
<protein>
    <recommendedName>
        <fullName evidence="7">Glucose-6-phosphate 1-dehydrogenase</fullName>
        <shortName evidence="7">G6PD</shortName>
        <ecNumber evidence="7">1.1.1.49</ecNumber>
    </recommendedName>
</protein>
<dbReference type="NCBIfam" id="TIGR00871">
    <property type="entry name" value="zwf"/>
    <property type="match status" value="1"/>
</dbReference>
<dbReference type="PROSITE" id="PS00069">
    <property type="entry name" value="G6P_DEHYDROGENASE"/>
    <property type="match status" value="1"/>
</dbReference>
<evidence type="ECO:0000256" key="5">
    <source>
        <dbReference type="ARBA" id="ARBA00023002"/>
    </source>
</evidence>
<dbReference type="InterPro" id="IPR036291">
    <property type="entry name" value="NAD(P)-bd_dom_sf"/>
</dbReference>